<name>A0A7J5XKV4_DISMA</name>
<comment type="caution">
    <text evidence="3">The sequence shown here is derived from an EMBL/GenBank/DDBJ whole genome shotgun (WGS) entry which is preliminary data.</text>
</comment>
<dbReference type="EMBL" id="JAAKFY010000022">
    <property type="protein sequence ID" value="KAF3837704.1"/>
    <property type="molecule type" value="Genomic_DNA"/>
</dbReference>
<protein>
    <recommendedName>
        <fullName evidence="2">PiggyBac transposable element-derived protein domain-containing protein</fullName>
    </recommendedName>
</protein>
<keyword evidence="4" id="KW-1185">Reference proteome</keyword>
<organism evidence="3 4">
    <name type="scientific">Dissostichus mawsoni</name>
    <name type="common">Antarctic cod</name>
    <dbReference type="NCBI Taxonomy" id="36200"/>
    <lineage>
        <taxon>Eukaryota</taxon>
        <taxon>Metazoa</taxon>
        <taxon>Chordata</taxon>
        <taxon>Craniata</taxon>
        <taxon>Vertebrata</taxon>
        <taxon>Euteleostomi</taxon>
        <taxon>Actinopterygii</taxon>
        <taxon>Neopterygii</taxon>
        <taxon>Teleostei</taxon>
        <taxon>Neoteleostei</taxon>
        <taxon>Acanthomorphata</taxon>
        <taxon>Eupercaria</taxon>
        <taxon>Perciformes</taxon>
        <taxon>Notothenioidei</taxon>
        <taxon>Nototheniidae</taxon>
        <taxon>Dissostichus</taxon>
    </lineage>
</organism>
<evidence type="ECO:0000259" key="2">
    <source>
        <dbReference type="Pfam" id="PF13843"/>
    </source>
</evidence>
<feature type="region of interest" description="Disordered" evidence="1">
    <location>
        <begin position="123"/>
        <end position="143"/>
    </location>
</feature>
<dbReference type="Proteomes" id="UP000518266">
    <property type="component" value="Unassembled WGS sequence"/>
</dbReference>
<dbReference type="AlphaFoldDB" id="A0A7J5XKV4"/>
<evidence type="ECO:0000313" key="3">
    <source>
        <dbReference type="EMBL" id="KAF3837704.1"/>
    </source>
</evidence>
<evidence type="ECO:0000313" key="4">
    <source>
        <dbReference type="Proteomes" id="UP000518266"/>
    </source>
</evidence>
<gene>
    <name evidence="3" type="ORF">F7725_009472</name>
</gene>
<feature type="domain" description="PiggyBac transposable element-derived protein" evidence="2">
    <location>
        <begin position="7"/>
        <end position="100"/>
    </location>
</feature>
<dbReference type="Pfam" id="PF13843">
    <property type="entry name" value="DDE_Tnp_1_7"/>
    <property type="match status" value="2"/>
</dbReference>
<accession>A0A7J5XKV4</accession>
<dbReference type="PANTHER" id="PTHR46599">
    <property type="entry name" value="PIGGYBAC TRANSPOSABLE ELEMENT-DERIVED PROTEIN 4"/>
    <property type="match status" value="1"/>
</dbReference>
<evidence type="ECO:0000256" key="1">
    <source>
        <dbReference type="SAM" id="MobiDB-lite"/>
    </source>
</evidence>
<dbReference type="PANTHER" id="PTHR46599:SF3">
    <property type="entry name" value="PIGGYBAC TRANSPOSABLE ELEMENT-DERIVED PROTEIN 4"/>
    <property type="match status" value="1"/>
</dbReference>
<feature type="non-terminal residue" evidence="3">
    <location>
        <position position="1"/>
    </location>
</feature>
<dbReference type="OrthoDB" id="118105at2759"/>
<proteinExistence type="predicted"/>
<reference evidence="3 4" key="1">
    <citation type="submission" date="2020-03" db="EMBL/GenBank/DDBJ databases">
        <title>Dissostichus mawsoni Genome sequencing and assembly.</title>
        <authorList>
            <person name="Park H."/>
        </authorList>
    </citation>
    <scope>NUCLEOTIDE SEQUENCE [LARGE SCALE GENOMIC DNA]</scope>
    <source>
        <strain evidence="3">DM0001</strain>
        <tissue evidence="3">Muscle</tissue>
    </source>
</reference>
<dbReference type="InterPro" id="IPR029526">
    <property type="entry name" value="PGBD"/>
</dbReference>
<feature type="domain" description="PiggyBac transposable element-derived protein" evidence="2">
    <location>
        <begin position="101"/>
        <end position="160"/>
    </location>
</feature>
<sequence>MGKGKTYKWTDLTVEDFYKYMGLLLYMALLKLDNVLDYWRQDNFLSVPLPAQVMSLDRHRTISWNLHVSDPDEDVQNDSKKGTPDHDRLFRLRPLMDTIKAAPKLFKALHALKFAACGTYRENRKDCPRPQTNSQTEKSQRGSIRWIREGPMVFVKWMDTR</sequence>